<dbReference type="Gene3D" id="3.40.50.2300">
    <property type="match status" value="1"/>
</dbReference>
<dbReference type="SUPFAM" id="SSF52172">
    <property type="entry name" value="CheY-like"/>
    <property type="match status" value="1"/>
</dbReference>
<dbReference type="CDD" id="cd17557">
    <property type="entry name" value="REC_Rcp-like"/>
    <property type="match status" value="1"/>
</dbReference>
<proteinExistence type="predicted"/>
<organism evidence="3 4">
    <name type="scientific">Microcoleus anatoxicus PTRS2</name>
    <dbReference type="NCBI Taxonomy" id="2705321"/>
    <lineage>
        <taxon>Bacteria</taxon>
        <taxon>Bacillati</taxon>
        <taxon>Cyanobacteriota</taxon>
        <taxon>Cyanophyceae</taxon>
        <taxon>Oscillatoriophycideae</taxon>
        <taxon>Oscillatoriales</taxon>
        <taxon>Microcoleaceae</taxon>
        <taxon>Microcoleus</taxon>
        <taxon>Microcoleus anatoxicus</taxon>
    </lineage>
</organism>
<dbReference type="EMBL" id="JBBLXS010000039">
    <property type="protein sequence ID" value="MEK0184229.1"/>
    <property type="molecule type" value="Genomic_DNA"/>
</dbReference>
<feature type="domain" description="Response regulatory" evidence="2">
    <location>
        <begin position="9"/>
        <end position="137"/>
    </location>
</feature>
<feature type="modified residue" description="4-aspartylphosphate" evidence="1">
    <location>
        <position position="70"/>
    </location>
</feature>
<dbReference type="PROSITE" id="PS50110">
    <property type="entry name" value="RESPONSE_REGULATORY"/>
    <property type="match status" value="1"/>
</dbReference>
<keyword evidence="1" id="KW-0597">Phosphoprotein</keyword>
<evidence type="ECO:0000313" key="4">
    <source>
        <dbReference type="Proteomes" id="UP001384579"/>
    </source>
</evidence>
<evidence type="ECO:0000313" key="3">
    <source>
        <dbReference type="EMBL" id="MEK0184229.1"/>
    </source>
</evidence>
<name>A0ABU8YIP4_9CYAN</name>
<reference evidence="3 4" key="1">
    <citation type="journal article" date="2020" name="Harmful Algae">
        <title>Molecular and morphological characterization of a novel dihydroanatoxin-a producing Microcoleus species (cyanobacteria) from the Russian River, California, USA.</title>
        <authorList>
            <person name="Conklin K.Y."/>
            <person name="Stancheva R."/>
            <person name="Otten T.G."/>
            <person name="Fadness R."/>
            <person name="Boyer G.L."/>
            <person name="Read B."/>
            <person name="Zhang X."/>
            <person name="Sheath R.G."/>
        </authorList>
    </citation>
    <scope>NUCLEOTIDE SEQUENCE [LARGE SCALE GENOMIC DNA]</scope>
    <source>
        <strain evidence="3 4">PTRS2</strain>
    </source>
</reference>
<dbReference type="PANTHER" id="PTHR44520">
    <property type="entry name" value="RESPONSE REGULATOR RCP1-RELATED"/>
    <property type="match status" value="1"/>
</dbReference>
<keyword evidence="4" id="KW-1185">Reference proteome</keyword>
<evidence type="ECO:0000259" key="2">
    <source>
        <dbReference type="PROSITE" id="PS50110"/>
    </source>
</evidence>
<dbReference type="PANTHER" id="PTHR44520:SF2">
    <property type="entry name" value="RESPONSE REGULATOR RCP1"/>
    <property type="match status" value="1"/>
</dbReference>
<dbReference type="InterPro" id="IPR001789">
    <property type="entry name" value="Sig_transdc_resp-reg_receiver"/>
</dbReference>
<sequence length="151" mass="17312">MNNKNQTFTILMANDDEDTRFFVQESLREIPIAIRIEFVENGEQVLDYLYCRDSYAEASNWRFPDLILLDLNMPRLDGPEALTLIRSDPDLQQIPVVILTTSQSSGDILLCYRLGANSFISKPVTFEGLVEVMQTLCQYWFEIVSLPPKAV</sequence>
<accession>A0ABU8YIP4</accession>
<evidence type="ECO:0000256" key="1">
    <source>
        <dbReference type="PROSITE-ProRule" id="PRU00169"/>
    </source>
</evidence>
<protein>
    <submittedName>
        <fullName evidence="3">Response regulator</fullName>
    </submittedName>
</protein>
<dbReference type="Pfam" id="PF00072">
    <property type="entry name" value="Response_reg"/>
    <property type="match status" value="1"/>
</dbReference>
<gene>
    <name evidence="3" type="ORF">WMG39_05115</name>
</gene>
<dbReference type="InterPro" id="IPR052893">
    <property type="entry name" value="TCS_response_regulator"/>
</dbReference>
<dbReference type="InterPro" id="IPR011006">
    <property type="entry name" value="CheY-like_superfamily"/>
</dbReference>
<dbReference type="RefSeq" id="WP_340519987.1">
    <property type="nucleotide sequence ID" value="NZ_JBBLXS010000039.1"/>
</dbReference>
<comment type="caution">
    <text evidence="3">The sequence shown here is derived from an EMBL/GenBank/DDBJ whole genome shotgun (WGS) entry which is preliminary data.</text>
</comment>
<dbReference type="SMART" id="SM00448">
    <property type="entry name" value="REC"/>
    <property type="match status" value="1"/>
</dbReference>
<dbReference type="Proteomes" id="UP001384579">
    <property type="component" value="Unassembled WGS sequence"/>
</dbReference>